<proteinExistence type="predicted"/>
<protein>
    <submittedName>
        <fullName evidence="1">Uncharacterized protein</fullName>
    </submittedName>
</protein>
<gene>
    <name evidence="1" type="ORF">FGO68_gene16724</name>
</gene>
<evidence type="ECO:0000313" key="2">
    <source>
        <dbReference type="Proteomes" id="UP000785679"/>
    </source>
</evidence>
<dbReference type="Proteomes" id="UP000785679">
    <property type="component" value="Unassembled WGS sequence"/>
</dbReference>
<reference evidence="1" key="1">
    <citation type="submission" date="2019-06" db="EMBL/GenBank/DDBJ databases">
        <authorList>
            <person name="Zheng W."/>
        </authorList>
    </citation>
    <scope>NUCLEOTIDE SEQUENCE</scope>
    <source>
        <strain evidence="1">QDHG01</strain>
    </source>
</reference>
<dbReference type="AlphaFoldDB" id="A0A8J8SZN3"/>
<dbReference type="EMBL" id="RRYP01014081">
    <property type="protein sequence ID" value="TNV76158.1"/>
    <property type="molecule type" value="Genomic_DNA"/>
</dbReference>
<comment type="caution">
    <text evidence="1">The sequence shown here is derived from an EMBL/GenBank/DDBJ whole genome shotgun (WGS) entry which is preliminary data.</text>
</comment>
<organism evidence="1 2">
    <name type="scientific">Halteria grandinella</name>
    <dbReference type="NCBI Taxonomy" id="5974"/>
    <lineage>
        <taxon>Eukaryota</taxon>
        <taxon>Sar</taxon>
        <taxon>Alveolata</taxon>
        <taxon>Ciliophora</taxon>
        <taxon>Intramacronucleata</taxon>
        <taxon>Spirotrichea</taxon>
        <taxon>Stichotrichia</taxon>
        <taxon>Sporadotrichida</taxon>
        <taxon>Halteriidae</taxon>
        <taxon>Halteria</taxon>
    </lineage>
</organism>
<name>A0A8J8SZN3_HALGN</name>
<accession>A0A8J8SZN3</accession>
<sequence>MGCSSGKEERVDIRHLRLQSIGVYSVDRFNDKLEDVIERFGKLTDDIERKRKRLDDLSGFTWGGKVRYGDGGIKKSVIGILLQFFAVGQGDLSKVKVSVIERKPFIKLSLNGLTVQQADKQIEAFEDYIDEINDCFEEKMPRIAQEMGELADRAVNLQAEASSEFEAMNEFSKMSSMAKCVKFIADVPKIPAYMKQALKEVEGELNQIKALKDYLSQPGALEKLAADGKKCAEAKLFEPPKCYYHINPNEGATTQK</sequence>
<keyword evidence="2" id="KW-1185">Reference proteome</keyword>
<evidence type="ECO:0000313" key="1">
    <source>
        <dbReference type="EMBL" id="TNV76158.1"/>
    </source>
</evidence>